<evidence type="ECO:0000256" key="9">
    <source>
        <dbReference type="PROSITE-ProRule" id="PRU00880"/>
    </source>
</evidence>
<dbReference type="Gene3D" id="3.30.1010.10">
    <property type="entry name" value="Phosphatidylinositol 3-kinase Catalytic Subunit, Chain A, domain 4"/>
    <property type="match status" value="1"/>
</dbReference>
<dbReference type="InterPro" id="IPR057756">
    <property type="entry name" value="PI3-kinase_type3/VPS34_cat"/>
</dbReference>
<dbReference type="SUPFAM" id="SSF48371">
    <property type="entry name" value="ARM repeat"/>
    <property type="match status" value="1"/>
</dbReference>
<dbReference type="PANTHER" id="PTHR10048:SF7">
    <property type="entry name" value="PHOSPHATIDYLINOSITOL 3-KINASE CATALYTIC SUBUNIT TYPE 3"/>
    <property type="match status" value="1"/>
</dbReference>
<feature type="region of interest" description="Disordered" evidence="10">
    <location>
        <begin position="495"/>
        <end position="521"/>
    </location>
</feature>
<evidence type="ECO:0000256" key="10">
    <source>
        <dbReference type="SAM" id="MobiDB-lite"/>
    </source>
</evidence>
<dbReference type="InterPro" id="IPR036940">
    <property type="entry name" value="PI3/4_kinase_cat_sf"/>
</dbReference>
<dbReference type="GO" id="GO:0006897">
    <property type="term" value="P:endocytosis"/>
    <property type="evidence" value="ECO:0007669"/>
    <property type="project" value="TreeGrafter"/>
</dbReference>
<dbReference type="PROSITE" id="PS51547">
    <property type="entry name" value="C2_PI3K"/>
    <property type="match status" value="1"/>
</dbReference>
<dbReference type="Pfam" id="PF00613">
    <property type="entry name" value="PI3Ka"/>
    <property type="match status" value="1"/>
</dbReference>
<keyword evidence="15" id="KW-1185">Reference proteome</keyword>
<dbReference type="SMART" id="SM00146">
    <property type="entry name" value="PI3Kc"/>
    <property type="match status" value="1"/>
</dbReference>
<organism evidence="14 15">
    <name type="scientific">Phaedon cochleariae</name>
    <name type="common">Mustard beetle</name>
    <dbReference type="NCBI Taxonomy" id="80249"/>
    <lineage>
        <taxon>Eukaryota</taxon>
        <taxon>Metazoa</taxon>
        <taxon>Ecdysozoa</taxon>
        <taxon>Arthropoda</taxon>
        <taxon>Hexapoda</taxon>
        <taxon>Insecta</taxon>
        <taxon>Pterygota</taxon>
        <taxon>Neoptera</taxon>
        <taxon>Endopterygota</taxon>
        <taxon>Coleoptera</taxon>
        <taxon>Polyphaga</taxon>
        <taxon>Cucujiformia</taxon>
        <taxon>Chrysomeloidea</taxon>
        <taxon>Chrysomelidae</taxon>
        <taxon>Chrysomelinae</taxon>
        <taxon>Chrysomelini</taxon>
        <taxon>Phaedon</taxon>
    </lineage>
</organism>
<feature type="compositionally biased region" description="Basic and acidic residues" evidence="10">
    <location>
        <begin position="452"/>
        <end position="463"/>
    </location>
</feature>
<dbReference type="Pfam" id="PF00792">
    <property type="entry name" value="PI3K_C2"/>
    <property type="match status" value="1"/>
</dbReference>
<dbReference type="FunFam" id="2.60.40.150:FF:000274">
    <property type="entry name" value="Phosphatidylinositol 3-kinase catalytic subunit type 3"/>
    <property type="match status" value="1"/>
</dbReference>
<dbReference type="PROSITE" id="PS00915">
    <property type="entry name" value="PI3_4_KINASE_1"/>
    <property type="match status" value="1"/>
</dbReference>
<dbReference type="InterPro" id="IPR001263">
    <property type="entry name" value="PI3K_accessory_dom"/>
</dbReference>
<accession>A0A9P0DET0</accession>
<evidence type="ECO:0000259" key="11">
    <source>
        <dbReference type="PROSITE" id="PS50290"/>
    </source>
</evidence>
<dbReference type="FunFam" id="1.10.1070.11:FF:000002">
    <property type="entry name" value="Phosphatidylinositol 3-kinase catalytic subunit type 3"/>
    <property type="match status" value="1"/>
</dbReference>
<evidence type="ECO:0000313" key="15">
    <source>
        <dbReference type="Proteomes" id="UP001153737"/>
    </source>
</evidence>
<dbReference type="EC" id="2.7.1.137" evidence="1 8"/>
<dbReference type="CDD" id="cd00870">
    <property type="entry name" value="PI3Ka_III"/>
    <property type="match status" value="1"/>
</dbReference>
<feature type="domain" description="PI3K/PI4K catalytic" evidence="11">
    <location>
        <begin position="671"/>
        <end position="937"/>
    </location>
</feature>
<feature type="domain" description="PIK helical" evidence="12">
    <location>
        <begin position="304"/>
        <end position="580"/>
    </location>
</feature>
<dbReference type="SUPFAM" id="SSF49562">
    <property type="entry name" value="C2 domain (Calcium/lipid-binding domain, CaLB)"/>
    <property type="match status" value="1"/>
</dbReference>
<feature type="region of interest" description="Disordered" evidence="10">
    <location>
        <begin position="452"/>
        <end position="474"/>
    </location>
</feature>
<dbReference type="InterPro" id="IPR016024">
    <property type="entry name" value="ARM-type_fold"/>
</dbReference>
<reference evidence="14" key="2">
    <citation type="submission" date="2022-10" db="EMBL/GenBank/DDBJ databases">
        <authorList>
            <consortium name="ENA_rothamsted_submissions"/>
            <consortium name="culmorum"/>
            <person name="King R."/>
        </authorList>
    </citation>
    <scope>NUCLEOTIDE SEQUENCE</scope>
</reference>
<evidence type="ECO:0000259" key="13">
    <source>
        <dbReference type="PROSITE" id="PS51547"/>
    </source>
</evidence>
<dbReference type="PROSITE" id="PS00916">
    <property type="entry name" value="PI3_4_KINASE_2"/>
    <property type="match status" value="1"/>
</dbReference>
<dbReference type="Pfam" id="PF00454">
    <property type="entry name" value="PI3_PI4_kinase"/>
    <property type="match status" value="1"/>
</dbReference>
<evidence type="ECO:0000256" key="5">
    <source>
        <dbReference type="ARBA" id="ARBA00022777"/>
    </source>
</evidence>
<dbReference type="SMART" id="SM00145">
    <property type="entry name" value="PI3Ka"/>
    <property type="match status" value="1"/>
</dbReference>
<evidence type="ECO:0000256" key="6">
    <source>
        <dbReference type="ARBA" id="ARBA00022840"/>
    </source>
</evidence>
<protein>
    <recommendedName>
        <fullName evidence="2 8">Phosphatidylinositol 3-kinase catalytic subunit type 3</fullName>
        <ecNumber evidence="1 8">2.7.1.137</ecNumber>
    </recommendedName>
</protein>
<keyword evidence="3 8" id="KW-0808">Transferase</keyword>
<dbReference type="CDD" id="cd00896">
    <property type="entry name" value="PI3Kc_III"/>
    <property type="match status" value="1"/>
</dbReference>
<dbReference type="SMART" id="SM00142">
    <property type="entry name" value="PI3K_C2"/>
    <property type="match status" value="1"/>
</dbReference>
<evidence type="ECO:0000256" key="2">
    <source>
        <dbReference type="ARBA" id="ARBA00019787"/>
    </source>
</evidence>
<comment type="catalytic activity">
    <reaction evidence="7">
        <text>a 1,2-diacyl-sn-glycero-3-phospho-(1D-myo-inositol) + ATP = a 1,2-diacyl-sn-glycero-3-phospho-(1D-myo-inositol-3-phosphate) + ADP + H(+)</text>
        <dbReference type="Rhea" id="RHEA:12709"/>
        <dbReference type="ChEBI" id="CHEBI:15378"/>
        <dbReference type="ChEBI" id="CHEBI:30616"/>
        <dbReference type="ChEBI" id="CHEBI:57880"/>
        <dbReference type="ChEBI" id="CHEBI:58088"/>
        <dbReference type="ChEBI" id="CHEBI:456216"/>
        <dbReference type="EC" id="2.7.1.137"/>
    </reaction>
    <physiologicalReaction direction="left-to-right" evidence="7">
        <dbReference type="Rhea" id="RHEA:12710"/>
    </physiologicalReaction>
</comment>
<dbReference type="GO" id="GO:0000407">
    <property type="term" value="C:phagophore assembly site"/>
    <property type="evidence" value="ECO:0007669"/>
    <property type="project" value="TreeGrafter"/>
</dbReference>
<dbReference type="AlphaFoldDB" id="A0A9P0DET0"/>
<dbReference type="GO" id="GO:0005777">
    <property type="term" value="C:peroxisome"/>
    <property type="evidence" value="ECO:0007669"/>
    <property type="project" value="TreeGrafter"/>
</dbReference>
<dbReference type="CDD" id="cd08397">
    <property type="entry name" value="C2_PI3K_class_III"/>
    <property type="match status" value="1"/>
</dbReference>
<evidence type="ECO:0000256" key="8">
    <source>
        <dbReference type="PIRNR" id="PIRNR000587"/>
    </source>
</evidence>
<reference evidence="14" key="1">
    <citation type="submission" date="2022-01" db="EMBL/GenBank/DDBJ databases">
        <authorList>
            <person name="King R."/>
        </authorList>
    </citation>
    <scope>NUCLEOTIDE SEQUENCE</scope>
</reference>
<dbReference type="GO" id="GO:0034271">
    <property type="term" value="C:phosphatidylinositol 3-kinase complex, class III, type I"/>
    <property type="evidence" value="ECO:0007669"/>
    <property type="project" value="TreeGrafter"/>
</dbReference>
<dbReference type="PANTHER" id="PTHR10048">
    <property type="entry name" value="PHOSPHATIDYLINOSITOL KINASE"/>
    <property type="match status" value="1"/>
</dbReference>
<keyword evidence="6 8" id="KW-0067">ATP-binding</keyword>
<dbReference type="Gene3D" id="1.25.40.70">
    <property type="entry name" value="Phosphatidylinositol 3-kinase, accessory domain (PIK)"/>
    <property type="match status" value="1"/>
</dbReference>
<dbReference type="InterPro" id="IPR011009">
    <property type="entry name" value="Kinase-like_dom_sf"/>
</dbReference>
<dbReference type="PROSITE" id="PS50290">
    <property type="entry name" value="PI3_4_KINASE_3"/>
    <property type="match status" value="1"/>
</dbReference>
<dbReference type="Proteomes" id="UP001153737">
    <property type="component" value="Chromosome 12"/>
</dbReference>
<dbReference type="PROSITE" id="PS51545">
    <property type="entry name" value="PIK_HELICAL"/>
    <property type="match status" value="1"/>
</dbReference>
<dbReference type="OrthoDB" id="1733656at2759"/>
<comment type="similarity">
    <text evidence="8 9">Belongs to the PI3/PI4-kinase family.</text>
</comment>
<dbReference type="InterPro" id="IPR015433">
    <property type="entry name" value="PI3/4_kinase"/>
</dbReference>
<feature type="compositionally biased region" description="Polar residues" evidence="10">
    <location>
        <begin position="511"/>
        <end position="521"/>
    </location>
</feature>
<dbReference type="InterPro" id="IPR018936">
    <property type="entry name" value="PI3/4_kinase_CS"/>
</dbReference>
<dbReference type="GO" id="GO:0000045">
    <property type="term" value="P:autophagosome assembly"/>
    <property type="evidence" value="ECO:0007669"/>
    <property type="project" value="TreeGrafter"/>
</dbReference>
<dbReference type="InterPro" id="IPR042236">
    <property type="entry name" value="PI3K_accessory_sf"/>
</dbReference>
<dbReference type="InterPro" id="IPR008290">
    <property type="entry name" value="PI3K_Vps34"/>
</dbReference>
<feature type="compositionally biased region" description="Polar residues" evidence="10">
    <location>
        <begin position="464"/>
        <end position="474"/>
    </location>
</feature>
<evidence type="ECO:0000259" key="12">
    <source>
        <dbReference type="PROSITE" id="PS51545"/>
    </source>
</evidence>
<evidence type="ECO:0000256" key="4">
    <source>
        <dbReference type="ARBA" id="ARBA00022741"/>
    </source>
</evidence>
<keyword evidence="5 8" id="KW-0418">Kinase</keyword>
<sequence>MMEDLNDKFYYLYSSSIPDKIQIKMSVLQNRHGNGFAHKYETFVFRGTLEGKRQKPEYDKLLADPMLKYSGLYQDDCADLMVVCQIFDKNRPLALPVSTSYKAFTTRWNWNEWLTLPVQFNDLPRTAQLVISIYDCFGPTTLGPVGGTTISLFSKHGLFRQGMLDLRIWPNKEGDGNYPTSTPGKAKNDGKEQMQRLSKLAKKHRNGHITKVDWLDRLTFRELEMINEKEKRFSEYMYLMIEFPTISVDNIPHHIVYFEENGEEIVSVRSQTDLVTVPDQEILKENLVESKHHKLARSLRSGHCDKDAKPTATMRNILNTIVSYPPTKNLSNEEQDHVWKYRFYLSNQKKALAKFLKCVNWNQHNEVRQALHMMEIWSPMDVEDALELLSSNFTHPTVRRYAISRLQQAPDDEIFLYLLQLVQALKYENFKTIQEGYARISPGREINIQEDKEAQLEKKDSKESNSTITNESFLHRSSSYNEADQIASSNVTSVIENSDQRPTSLPDIPQNPITDSGNTDTLRSQMNEEEEIQDLASFLIQRTCKNFLLANYFYWYLLLECEDQETNLKQDVSDEAVRTMYLTVMKTFSQTLAKGSDSMQKKRHILTKQQKFIDKLVKLMKTVSRESGNRKKKAEKLQQLLADPDAFKFNFSKFETIPFPLDPEVLINGIIPEKASLFKSALMPSKLYFKTVNNEEYVAIFKHGDDLRQDQVILQMITLMDKLLSKENLDLKLTPYRVLATSTKHGFVQFIDSVTVADALATEGSIHNYFRKHHPLEHGPYGIAPDIMDTYIRSCAGYCVITYLLGVGDRHLDNLLLTRDGRLFHIDFGYILGRDPKPLPPPMKLSKEMVEAMGGVQSEHFQQFRKLCYTAFLHLRRHANLMLNLFSLMVDASVPDIALEPDKAVRKVQDKLRLDLGDEEAVHYIQNLIETSVTAIMAAFVEQLHKITQYIRK</sequence>
<dbReference type="GO" id="GO:0034272">
    <property type="term" value="C:phosphatidylinositol 3-kinase complex, class III, type II"/>
    <property type="evidence" value="ECO:0007669"/>
    <property type="project" value="TreeGrafter"/>
</dbReference>
<dbReference type="EMBL" id="OU896718">
    <property type="protein sequence ID" value="CAH1119294.1"/>
    <property type="molecule type" value="Genomic_DNA"/>
</dbReference>
<name>A0A9P0DET0_PHACE</name>
<evidence type="ECO:0000256" key="3">
    <source>
        <dbReference type="ARBA" id="ARBA00022679"/>
    </source>
</evidence>
<dbReference type="SUPFAM" id="SSF56112">
    <property type="entry name" value="Protein kinase-like (PK-like)"/>
    <property type="match status" value="1"/>
</dbReference>
<dbReference type="InterPro" id="IPR000403">
    <property type="entry name" value="PI3/4_kinase_cat_dom"/>
</dbReference>
<evidence type="ECO:0000256" key="1">
    <source>
        <dbReference type="ARBA" id="ARBA00012073"/>
    </source>
</evidence>
<keyword evidence="4 8" id="KW-0547">Nucleotide-binding</keyword>
<dbReference type="PIRSF" id="PIRSF000587">
    <property type="entry name" value="PI3K_Vps34"/>
    <property type="match status" value="1"/>
</dbReference>
<dbReference type="GO" id="GO:0048015">
    <property type="term" value="P:phosphatidylinositol-mediated signaling"/>
    <property type="evidence" value="ECO:0007669"/>
    <property type="project" value="TreeGrafter"/>
</dbReference>
<dbReference type="Gene3D" id="2.60.40.150">
    <property type="entry name" value="C2 domain"/>
    <property type="match status" value="1"/>
</dbReference>
<dbReference type="Gene3D" id="1.10.1070.11">
    <property type="entry name" value="Phosphatidylinositol 3-/4-kinase, catalytic domain"/>
    <property type="match status" value="1"/>
</dbReference>
<gene>
    <name evidence="14" type="ORF">PHAECO_LOCUS3319</name>
</gene>
<dbReference type="InterPro" id="IPR035892">
    <property type="entry name" value="C2_domain_sf"/>
</dbReference>
<dbReference type="GO" id="GO:0016303">
    <property type="term" value="F:1-phosphatidylinositol-3-kinase activity"/>
    <property type="evidence" value="ECO:0007669"/>
    <property type="project" value="UniProtKB-UniRule"/>
</dbReference>
<evidence type="ECO:0000256" key="7">
    <source>
        <dbReference type="ARBA" id="ARBA00023985"/>
    </source>
</evidence>
<evidence type="ECO:0000313" key="14">
    <source>
        <dbReference type="EMBL" id="CAH1119294.1"/>
    </source>
</evidence>
<dbReference type="GO" id="GO:0005768">
    <property type="term" value="C:endosome"/>
    <property type="evidence" value="ECO:0007669"/>
    <property type="project" value="TreeGrafter"/>
</dbReference>
<dbReference type="FunFam" id="3.30.1010.10:FF:000002">
    <property type="entry name" value="Phosphatidylinositol 3-kinase catalytic subunit type 3"/>
    <property type="match status" value="1"/>
</dbReference>
<dbReference type="GO" id="GO:0005524">
    <property type="term" value="F:ATP binding"/>
    <property type="evidence" value="ECO:0007669"/>
    <property type="project" value="UniProtKB-UniRule"/>
</dbReference>
<proteinExistence type="inferred from homology"/>
<feature type="domain" description="C2 PI3K-type" evidence="13">
    <location>
        <begin position="58"/>
        <end position="204"/>
    </location>
</feature>
<dbReference type="InterPro" id="IPR002420">
    <property type="entry name" value="PI3K-type_C2_dom"/>
</dbReference>